<evidence type="ECO:0000313" key="6">
    <source>
        <dbReference type="Proteomes" id="UP001374893"/>
    </source>
</evidence>
<dbReference type="RefSeq" id="WP_338685798.1">
    <property type="nucleotide sequence ID" value="NZ_AP024702.1"/>
</dbReference>
<dbReference type="EMBL" id="AP024702">
    <property type="protein sequence ID" value="BCX49282.1"/>
    <property type="molecule type" value="Genomic_DNA"/>
</dbReference>
<feature type="coiled-coil region" evidence="1">
    <location>
        <begin position="385"/>
        <end position="447"/>
    </location>
</feature>
<evidence type="ECO:0000259" key="4">
    <source>
        <dbReference type="Pfam" id="PF07635"/>
    </source>
</evidence>
<dbReference type="Pfam" id="PF07583">
    <property type="entry name" value="PSCyt2"/>
    <property type="match status" value="1"/>
</dbReference>
<feature type="domain" description="DUF1553" evidence="3">
    <location>
        <begin position="450"/>
        <end position="788"/>
    </location>
</feature>
<dbReference type="Pfam" id="PF07587">
    <property type="entry name" value="PSD1"/>
    <property type="match status" value="1"/>
</dbReference>
<gene>
    <name evidence="5" type="ORF">HAHE_31900</name>
</gene>
<dbReference type="InterPro" id="IPR022655">
    <property type="entry name" value="DUF1553"/>
</dbReference>
<feature type="domain" description="Cytochrome C Planctomycete-type" evidence="4">
    <location>
        <begin position="38"/>
        <end position="94"/>
    </location>
</feature>
<dbReference type="InterPro" id="IPR011444">
    <property type="entry name" value="DUF1549"/>
</dbReference>
<protein>
    <recommendedName>
        <fullName evidence="7">Planctomycete cytochrome C</fullName>
    </recommendedName>
</protein>
<name>A0ABM7RG47_9BACT</name>
<accession>A0ABM7RG47</accession>
<evidence type="ECO:0000259" key="3">
    <source>
        <dbReference type="Pfam" id="PF07587"/>
    </source>
</evidence>
<dbReference type="Pfam" id="PF07635">
    <property type="entry name" value="PSCyt1"/>
    <property type="match status" value="1"/>
</dbReference>
<organism evidence="5 6">
    <name type="scientific">Haloferula helveola</name>
    <dbReference type="NCBI Taxonomy" id="490095"/>
    <lineage>
        <taxon>Bacteria</taxon>
        <taxon>Pseudomonadati</taxon>
        <taxon>Verrucomicrobiota</taxon>
        <taxon>Verrucomicrobiia</taxon>
        <taxon>Verrucomicrobiales</taxon>
        <taxon>Verrucomicrobiaceae</taxon>
        <taxon>Haloferula</taxon>
    </lineage>
</organism>
<evidence type="ECO:0000256" key="1">
    <source>
        <dbReference type="SAM" id="Coils"/>
    </source>
</evidence>
<evidence type="ECO:0000313" key="5">
    <source>
        <dbReference type="EMBL" id="BCX49282.1"/>
    </source>
</evidence>
<dbReference type="InterPro" id="IPR036909">
    <property type="entry name" value="Cyt_c-like_dom_sf"/>
</dbReference>
<evidence type="ECO:0008006" key="7">
    <source>
        <dbReference type="Google" id="ProtNLM"/>
    </source>
</evidence>
<dbReference type="Proteomes" id="UP001374893">
    <property type="component" value="Chromosome"/>
</dbReference>
<keyword evidence="1" id="KW-0175">Coiled coil</keyword>
<reference evidence="5 6" key="1">
    <citation type="submission" date="2021-06" db="EMBL/GenBank/DDBJ databases">
        <title>Complete genome of Haloferula helveola possessing various polysaccharide degrading enzymes.</title>
        <authorList>
            <person name="Takami H."/>
            <person name="Huang C."/>
            <person name="Hamasaki K."/>
        </authorList>
    </citation>
    <scope>NUCLEOTIDE SEQUENCE [LARGE SCALE GENOMIC DNA]</scope>
    <source>
        <strain evidence="5 6">CN-1</strain>
    </source>
</reference>
<dbReference type="PANTHER" id="PTHR35889:SF3">
    <property type="entry name" value="F-BOX DOMAIN-CONTAINING PROTEIN"/>
    <property type="match status" value="1"/>
</dbReference>
<evidence type="ECO:0000259" key="2">
    <source>
        <dbReference type="Pfam" id="PF07583"/>
    </source>
</evidence>
<proteinExistence type="predicted"/>
<feature type="domain" description="DUF1549" evidence="2">
    <location>
        <begin position="152"/>
        <end position="331"/>
    </location>
</feature>
<keyword evidence="6" id="KW-1185">Reference proteome</keyword>
<sequence>MSKSSALLIPCLLATATAGFGDAPNFRRDIQPILESNCVRCHKEGKAKGNLRMETHAAMMEGGDEGFTIVPGKPDESELILRTHLRPIDEGFMPDEGQALTSEQLALLTEWVRTGANWPEGVVLEERKPTEVKRVAIPDRAPKDLAEAAVMLDDILKRENADEEVVTTPTIGSEAFLRRATVDLIGRIPTMEEIKRFESWGPDRREKLVDELLKDPRFADRWTIFMADMMRIRSNVTGGNQLLAYVNKSLAKGKPYDEMVRELIAASGKPNANPAVGYILGDDTNPMELAAATSQVFLGVRIGCAMCHDHPFDDWEQKDFYELAAFFGKTKQVQSRQRGMVYTTEGHEMTVLWPPEDKAEADQRRPVTPAFPFSEAEFETPPHWVKRFEEKRAQAEVAAKEGEKDASLDALLDSIEPTVGRESDPVLEEAKKESRDLEVLKDIYRASELRNQLAAMITDPRNPYFARAFVNRVWAELIGRGFVEPLDNFSDYNEMRHASTLDFLSHEFVASGYDLKSLIKIIMLSDAYQRSHLSADVGVVQREASEKHFAAAPVRRMLSEVLYDSVVVAGHLDDFKWPAGANMKEIVRQVRVPTGEMVAVTPDSSDEPAEMAPKMPMPKRGDGYDLESSLSLDFNSILSPKEKAELDTMKMKSDEQIEAEKMAAMQKEKQSMVMKYRIEEQIDKVDDNPRFDSAMRMATPAPPAHFLRVFGQPARDGLGQFREEFASLRQELMMMNGRLTHEASRVGPMEPLNKLMEFEQHDRAIEWAYREILTRTPTSEETADALEILKSAPTPRDGMADLRWALLNSHEFRFLP</sequence>
<dbReference type="InterPro" id="IPR011429">
    <property type="entry name" value="Cyt_c_Planctomycete-type"/>
</dbReference>
<dbReference type="SUPFAM" id="SSF46626">
    <property type="entry name" value="Cytochrome c"/>
    <property type="match status" value="1"/>
</dbReference>
<dbReference type="PANTHER" id="PTHR35889">
    <property type="entry name" value="CYCLOINULO-OLIGOSACCHARIDE FRUCTANOTRANSFERASE-RELATED"/>
    <property type="match status" value="1"/>
</dbReference>